<evidence type="ECO:0000313" key="9">
    <source>
        <dbReference type="EMBL" id="KAE8056669.1"/>
    </source>
</evidence>
<keyword evidence="5" id="KW-0378">Hydrolase</keyword>
<evidence type="ECO:0000256" key="6">
    <source>
        <dbReference type="ARBA" id="ARBA00022963"/>
    </source>
</evidence>
<dbReference type="Proteomes" id="UP000327013">
    <property type="component" value="Chromosome 5"/>
</dbReference>
<keyword evidence="10" id="KW-1185">Reference proteome</keyword>
<evidence type="ECO:0000256" key="5">
    <source>
        <dbReference type="ARBA" id="ARBA00022801"/>
    </source>
</evidence>
<protein>
    <recommendedName>
        <fullName evidence="11">GDSL esterase/lipase</fullName>
    </recommendedName>
</protein>
<feature type="chain" id="PRO_5024437704" description="GDSL esterase/lipase" evidence="8">
    <location>
        <begin position="29"/>
        <end position="368"/>
    </location>
</feature>
<name>A0A5N6R6Q0_9ROSI</name>
<dbReference type="PANTHER" id="PTHR45650:SF9">
    <property type="entry name" value="SGNH HYDROLASE-TYPE ESTERASE DOMAIN-CONTAINING PROTEIN"/>
    <property type="match status" value="1"/>
</dbReference>
<sequence length="368" mass="40075">MASQINNTILCMLLVFLLVSNMQQRCFAATGKQQQVPCLFVFGDSLSDDGNNNNLVTLAKSNYPPYGIDFPKGPTGRFTNGRTIVDFIAEFMGFDNYIPPFATARGREILKGVNYASGAAGIRIETGQVQGDRISMDRQLKNHQITLLEINQMLGNHNKSTAEYLSKCIYVVAIGSNDYLNNYFLPQYYPTSTIYTPQQYAVVLNDQLSQQLTKLYKYGARKFAVFGLGAIGSIPIVRSSCGSGTNGSACVDNINNAVELFNVGLKSHVAALNYNLTCGSFVFINSTGIASTSPLLASLVSNVSCCEASSPTGKCVPFGSTCSNRSQYAFYDSIHPTQIVASVYARRAYKAQSPSDAYPFDISHLAQH</sequence>
<gene>
    <name evidence="9" type="ORF">FH972_013417</name>
</gene>
<dbReference type="CDD" id="cd01837">
    <property type="entry name" value="SGNH_plant_lipase_like"/>
    <property type="match status" value="1"/>
</dbReference>
<evidence type="ECO:0000256" key="8">
    <source>
        <dbReference type="SAM" id="SignalP"/>
    </source>
</evidence>
<proteinExistence type="inferred from homology"/>
<comment type="similarity">
    <text evidence="2">Belongs to the 'GDSL' lipolytic enzyme family.</text>
</comment>
<feature type="signal peptide" evidence="8">
    <location>
        <begin position="1"/>
        <end position="28"/>
    </location>
</feature>
<evidence type="ECO:0000256" key="2">
    <source>
        <dbReference type="ARBA" id="ARBA00008668"/>
    </source>
</evidence>
<dbReference type="GO" id="GO:0005576">
    <property type="term" value="C:extracellular region"/>
    <property type="evidence" value="ECO:0007669"/>
    <property type="project" value="UniProtKB-SubCell"/>
</dbReference>
<keyword evidence="3" id="KW-0964">Secreted</keyword>
<evidence type="ECO:0000256" key="1">
    <source>
        <dbReference type="ARBA" id="ARBA00004613"/>
    </source>
</evidence>
<dbReference type="InterPro" id="IPR051238">
    <property type="entry name" value="GDSL_esterase/lipase"/>
</dbReference>
<dbReference type="Pfam" id="PF00657">
    <property type="entry name" value="Lipase_GDSL"/>
    <property type="match status" value="1"/>
</dbReference>
<dbReference type="InterPro" id="IPR036514">
    <property type="entry name" value="SGNH_hydro_sf"/>
</dbReference>
<evidence type="ECO:0008006" key="11">
    <source>
        <dbReference type="Google" id="ProtNLM"/>
    </source>
</evidence>
<dbReference type="OrthoDB" id="1683520at2759"/>
<keyword evidence="4 8" id="KW-0732">Signal</keyword>
<evidence type="ECO:0000256" key="4">
    <source>
        <dbReference type="ARBA" id="ARBA00022729"/>
    </source>
</evidence>
<dbReference type="GO" id="GO:0016788">
    <property type="term" value="F:hydrolase activity, acting on ester bonds"/>
    <property type="evidence" value="ECO:0007669"/>
    <property type="project" value="InterPro"/>
</dbReference>
<dbReference type="EMBL" id="CM017325">
    <property type="protein sequence ID" value="KAE8056669.1"/>
    <property type="molecule type" value="Genomic_DNA"/>
</dbReference>
<dbReference type="PANTHER" id="PTHR45650">
    <property type="entry name" value="GDSL-LIKE LIPASE/ACYLHYDROLASE-RELATED"/>
    <property type="match status" value="1"/>
</dbReference>
<accession>A0A5N6R6Q0</accession>
<dbReference type="InterPro" id="IPR035669">
    <property type="entry name" value="SGNH_plant_lipase-like"/>
</dbReference>
<evidence type="ECO:0000256" key="3">
    <source>
        <dbReference type="ARBA" id="ARBA00022525"/>
    </source>
</evidence>
<evidence type="ECO:0000256" key="7">
    <source>
        <dbReference type="ARBA" id="ARBA00023098"/>
    </source>
</evidence>
<reference evidence="9 10" key="1">
    <citation type="submission" date="2019-06" db="EMBL/GenBank/DDBJ databases">
        <title>A chromosomal-level reference genome of Carpinus fangiana (Coryloideae, Betulaceae).</title>
        <authorList>
            <person name="Yang X."/>
            <person name="Wang Z."/>
            <person name="Zhang L."/>
            <person name="Hao G."/>
            <person name="Liu J."/>
            <person name="Yang Y."/>
        </authorList>
    </citation>
    <scope>NUCLEOTIDE SEQUENCE [LARGE SCALE GENOMIC DNA]</scope>
    <source>
        <strain evidence="9">Cfa_2016G</strain>
        <tissue evidence="9">Leaf</tissue>
    </source>
</reference>
<organism evidence="9 10">
    <name type="scientific">Carpinus fangiana</name>
    <dbReference type="NCBI Taxonomy" id="176857"/>
    <lineage>
        <taxon>Eukaryota</taxon>
        <taxon>Viridiplantae</taxon>
        <taxon>Streptophyta</taxon>
        <taxon>Embryophyta</taxon>
        <taxon>Tracheophyta</taxon>
        <taxon>Spermatophyta</taxon>
        <taxon>Magnoliopsida</taxon>
        <taxon>eudicotyledons</taxon>
        <taxon>Gunneridae</taxon>
        <taxon>Pentapetalae</taxon>
        <taxon>rosids</taxon>
        <taxon>fabids</taxon>
        <taxon>Fagales</taxon>
        <taxon>Betulaceae</taxon>
        <taxon>Carpinus</taxon>
    </lineage>
</organism>
<keyword evidence="7" id="KW-0443">Lipid metabolism</keyword>
<dbReference type="InterPro" id="IPR001087">
    <property type="entry name" value="GDSL"/>
</dbReference>
<keyword evidence="6" id="KW-0442">Lipid degradation</keyword>
<dbReference type="GO" id="GO:0016042">
    <property type="term" value="P:lipid catabolic process"/>
    <property type="evidence" value="ECO:0007669"/>
    <property type="project" value="UniProtKB-KW"/>
</dbReference>
<dbReference type="Gene3D" id="3.40.50.1110">
    <property type="entry name" value="SGNH hydrolase"/>
    <property type="match status" value="1"/>
</dbReference>
<dbReference type="AlphaFoldDB" id="A0A5N6R6Q0"/>
<evidence type="ECO:0000313" key="10">
    <source>
        <dbReference type="Proteomes" id="UP000327013"/>
    </source>
</evidence>
<comment type="subcellular location">
    <subcellularLocation>
        <location evidence="1">Secreted</location>
    </subcellularLocation>
</comment>